<evidence type="ECO:0000313" key="4">
    <source>
        <dbReference type="Proteomes" id="UP000801492"/>
    </source>
</evidence>
<sequence>MVIIPKPVGFPIPTFDDIVPQLRQGKVFSRSDIKDAFYQIELAPESTDVTTFIAPKGLYRFKRLMFDITHLATTTELLRRLIRQDIHFKWTQETERAFEKIEKAVSYTKRFPQKMGNIPLRKTRIVVPESLRQLVLKLGHEGHPGIAKLQGTLRTKVWWPKMNQAVEKFVQHCHGCQLVSKPDPSEPIYRTPLPKAPWDYICIDYLGPLPTGDHILRSRNRLLQLLR</sequence>
<feature type="domain" description="Integrase zinc-binding" evidence="2">
    <location>
        <begin position="127"/>
        <end position="180"/>
    </location>
</feature>
<protein>
    <recommendedName>
        <fullName evidence="1">RNA-directed DNA polymerase</fullName>
        <ecNumber evidence="1">2.7.7.49</ecNumber>
    </recommendedName>
</protein>
<dbReference type="PANTHER" id="PTHR37984:SF11">
    <property type="entry name" value="INTEGRASE CATALYTIC DOMAIN-CONTAINING PROTEIN"/>
    <property type="match status" value="1"/>
</dbReference>
<dbReference type="Gene3D" id="1.10.340.70">
    <property type="match status" value="1"/>
</dbReference>
<dbReference type="GO" id="GO:0003964">
    <property type="term" value="F:RNA-directed DNA polymerase activity"/>
    <property type="evidence" value="ECO:0007669"/>
    <property type="project" value="UniProtKB-EC"/>
</dbReference>
<proteinExistence type="predicted"/>
<dbReference type="SUPFAM" id="SSF56672">
    <property type="entry name" value="DNA/RNA polymerases"/>
    <property type="match status" value="1"/>
</dbReference>
<dbReference type="EC" id="2.7.7.49" evidence="1"/>
<organism evidence="3 4">
    <name type="scientific">Ignelater luminosus</name>
    <name type="common">Cucubano</name>
    <name type="synonym">Pyrophorus luminosus</name>
    <dbReference type="NCBI Taxonomy" id="2038154"/>
    <lineage>
        <taxon>Eukaryota</taxon>
        <taxon>Metazoa</taxon>
        <taxon>Ecdysozoa</taxon>
        <taxon>Arthropoda</taxon>
        <taxon>Hexapoda</taxon>
        <taxon>Insecta</taxon>
        <taxon>Pterygota</taxon>
        <taxon>Neoptera</taxon>
        <taxon>Endopterygota</taxon>
        <taxon>Coleoptera</taxon>
        <taxon>Polyphaga</taxon>
        <taxon>Elateriformia</taxon>
        <taxon>Elateroidea</taxon>
        <taxon>Elateridae</taxon>
        <taxon>Agrypninae</taxon>
        <taxon>Pyrophorini</taxon>
        <taxon>Ignelater</taxon>
    </lineage>
</organism>
<evidence type="ECO:0000256" key="1">
    <source>
        <dbReference type="ARBA" id="ARBA00012493"/>
    </source>
</evidence>
<evidence type="ECO:0000259" key="2">
    <source>
        <dbReference type="Pfam" id="PF17921"/>
    </source>
</evidence>
<dbReference type="OrthoDB" id="6779461at2759"/>
<accession>A0A8K0C571</accession>
<dbReference type="Proteomes" id="UP000801492">
    <property type="component" value="Unassembled WGS sequence"/>
</dbReference>
<dbReference type="InterPro" id="IPR043502">
    <property type="entry name" value="DNA/RNA_pol_sf"/>
</dbReference>
<comment type="caution">
    <text evidence="3">The sequence shown here is derived from an EMBL/GenBank/DDBJ whole genome shotgun (WGS) entry which is preliminary data.</text>
</comment>
<gene>
    <name evidence="3" type="ORF">ILUMI_27437</name>
</gene>
<dbReference type="Gene3D" id="3.10.10.10">
    <property type="entry name" value="HIV Type 1 Reverse Transcriptase, subunit A, domain 1"/>
    <property type="match status" value="1"/>
</dbReference>
<dbReference type="PANTHER" id="PTHR37984">
    <property type="entry name" value="PROTEIN CBG26694"/>
    <property type="match status" value="1"/>
</dbReference>
<dbReference type="Pfam" id="PF17921">
    <property type="entry name" value="Integrase_H2C2"/>
    <property type="match status" value="1"/>
</dbReference>
<keyword evidence="4" id="KW-1185">Reference proteome</keyword>
<dbReference type="EMBL" id="VTPC01091298">
    <property type="protein sequence ID" value="KAF2878721.1"/>
    <property type="molecule type" value="Genomic_DNA"/>
</dbReference>
<reference evidence="3" key="1">
    <citation type="submission" date="2019-08" db="EMBL/GenBank/DDBJ databases">
        <title>The genome of the North American firefly Photinus pyralis.</title>
        <authorList>
            <consortium name="Photinus pyralis genome working group"/>
            <person name="Fallon T.R."/>
            <person name="Sander Lower S.E."/>
            <person name="Weng J.-K."/>
        </authorList>
    </citation>
    <scope>NUCLEOTIDE SEQUENCE</scope>
    <source>
        <strain evidence="3">TRF0915ILg1</strain>
        <tissue evidence="3">Whole body</tissue>
    </source>
</reference>
<dbReference type="FunFam" id="1.10.340.70:FF:000004">
    <property type="entry name" value="Retrovirus-related Pol polyprotein from transposon 297-like Protein"/>
    <property type="match status" value="1"/>
</dbReference>
<dbReference type="InterPro" id="IPR050951">
    <property type="entry name" value="Retrovirus_Pol_polyprotein"/>
</dbReference>
<evidence type="ECO:0000313" key="3">
    <source>
        <dbReference type="EMBL" id="KAF2878721.1"/>
    </source>
</evidence>
<dbReference type="AlphaFoldDB" id="A0A8K0C571"/>
<name>A0A8K0C571_IGNLU</name>
<dbReference type="InterPro" id="IPR041588">
    <property type="entry name" value="Integrase_H2C2"/>
</dbReference>